<feature type="signal peptide" evidence="1">
    <location>
        <begin position="1"/>
        <end position="25"/>
    </location>
</feature>
<reference evidence="2 3" key="1">
    <citation type="submission" date="2020-08" db="EMBL/GenBank/DDBJ databases">
        <title>Genomic Encyclopedia of Type Strains, Phase IV (KMG-IV): sequencing the most valuable type-strain genomes for metagenomic binning, comparative biology and taxonomic classification.</title>
        <authorList>
            <person name="Goeker M."/>
        </authorList>
    </citation>
    <scope>NUCLEOTIDE SEQUENCE [LARGE SCALE GENOMIC DNA]</scope>
    <source>
        <strain evidence="2 3">DSM 19512</strain>
    </source>
</reference>
<organism evidence="2 3">
    <name type="scientific">Sphingomonas pseudosanguinis</name>
    <dbReference type="NCBI Taxonomy" id="413712"/>
    <lineage>
        <taxon>Bacteria</taxon>
        <taxon>Pseudomonadati</taxon>
        <taxon>Pseudomonadota</taxon>
        <taxon>Alphaproteobacteria</taxon>
        <taxon>Sphingomonadales</taxon>
        <taxon>Sphingomonadaceae</taxon>
        <taxon>Sphingomonas</taxon>
    </lineage>
</organism>
<accession>A0A7W6A870</accession>
<evidence type="ECO:0000256" key="1">
    <source>
        <dbReference type="SAM" id="SignalP"/>
    </source>
</evidence>
<dbReference type="Pfam" id="PF16233">
    <property type="entry name" value="DUF4893"/>
    <property type="match status" value="1"/>
</dbReference>
<feature type="chain" id="PRO_5030697706" description="DUF4893 domain-containing protein" evidence="1">
    <location>
        <begin position="26"/>
        <end position="223"/>
    </location>
</feature>
<comment type="caution">
    <text evidence="2">The sequence shown here is derived from an EMBL/GenBank/DDBJ whole genome shotgun (WGS) entry which is preliminary data.</text>
</comment>
<proteinExistence type="predicted"/>
<dbReference type="InterPro" id="IPR032609">
    <property type="entry name" value="DUF4893"/>
</dbReference>
<evidence type="ECO:0000313" key="3">
    <source>
        <dbReference type="Proteomes" id="UP000538670"/>
    </source>
</evidence>
<dbReference type="RefSeq" id="WP_183951127.1">
    <property type="nucleotide sequence ID" value="NZ_JACIDH010000003.1"/>
</dbReference>
<evidence type="ECO:0000313" key="2">
    <source>
        <dbReference type="EMBL" id="MBB3878959.1"/>
    </source>
</evidence>
<name>A0A7W6A870_9SPHN</name>
<evidence type="ECO:0008006" key="4">
    <source>
        <dbReference type="Google" id="ProtNLM"/>
    </source>
</evidence>
<dbReference type="EMBL" id="JACIDH010000003">
    <property type="protein sequence ID" value="MBB3878959.1"/>
    <property type="molecule type" value="Genomic_DNA"/>
</dbReference>
<gene>
    <name evidence="2" type="ORF">GGR48_001378</name>
</gene>
<dbReference type="Proteomes" id="UP000538670">
    <property type="component" value="Unassembled WGS sequence"/>
</dbReference>
<dbReference type="AlphaFoldDB" id="A0A7W6A870"/>
<keyword evidence="3" id="KW-1185">Reference proteome</keyword>
<sequence length="223" mass="24219">MRGGKRCSLVLMLGLTAGGTGIAHAARRQAEAVDWRRAATEEDRLRLRNWRDAWMKGLRQARAGGWATDVAALGELVNPDRSIAEPGLPDGDYRCRTIKLGSQGRGTLTYVAYPYFRCRVSDGGKQLVKLTGSQRLTGRLYPDTDARSIFLGTLMLGDEERSYAYGQDRARDMAGVLERVGERSWRIAFPYPSYESILDVVELVADEGTAGVGAGGTAGASGT</sequence>
<keyword evidence="1" id="KW-0732">Signal</keyword>
<protein>
    <recommendedName>
        <fullName evidence="4">DUF4893 domain-containing protein</fullName>
    </recommendedName>
</protein>